<evidence type="ECO:0000313" key="1">
    <source>
        <dbReference type="EMBL" id="VVU94720.1"/>
    </source>
</evidence>
<sequence>MEVQGGEKPITEESQFEVLLIRPNTTSHFDFNDTNYLTNLINMDCIESIATDSTGIAKIFAEKLNPKNLPDCIAVTNICYEGYDKLYELCFLDGPNTEKIQDNYNELANILDITEEKIYGNAILLKTNLPVNDYSMKLVSSQKNDIRTILEARLNHKGVFIDDQGEMKEMMYRDINTKLKELFGDLNDVTKYEIPFLKHNFTMYYVKNSYDNENKLVANIAQNNINGDVFITSMLTPKLFTDITCQEVNQMLAISKYGPDAWQPAASFDEKEKDNLDRNIIKSRFRILNQKYQQILQNQLALD</sequence>
<proteinExistence type="predicted"/>
<reference evidence="1" key="1">
    <citation type="submission" date="2019-09" db="EMBL/GenBank/DDBJ databases">
        <authorList>
            <person name="Needham M D."/>
        </authorList>
    </citation>
    <scope>NUCLEOTIDE SEQUENCE</scope>
</reference>
<gene>
    <name evidence="1" type="ORF">CPAV1605_445</name>
</gene>
<name>A0A5E8CM14_9ZZZZ</name>
<dbReference type="AlphaFoldDB" id="A0A5E8CM14"/>
<dbReference type="EMBL" id="CABVLZ010000002">
    <property type="protein sequence ID" value="VVU94720.1"/>
    <property type="molecule type" value="Genomic_DNA"/>
</dbReference>
<protein>
    <submittedName>
        <fullName evidence="1">Uncharacterized protein</fullName>
    </submittedName>
</protein>
<accession>A0A5E8CM14</accession>
<organism evidence="1">
    <name type="scientific">seawater metagenome</name>
    <dbReference type="NCBI Taxonomy" id="1561972"/>
    <lineage>
        <taxon>unclassified sequences</taxon>
        <taxon>metagenomes</taxon>
        <taxon>ecological metagenomes</taxon>
    </lineage>
</organism>